<dbReference type="Gene3D" id="3.40.50.720">
    <property type="entry name" value="NAD(P)-binding Rossmann-like Domain"/>
    <property type="match status" value="1"/>
</dbReference>
<dbReference type="PANTHER" id="PTHR44656:SF7">
    <property type="entry name" value="DEHYDROGENASE_REDUCTASE SDR FAMILY MEMBER 12"/>
    <property type="match status" value="1"/>
</dbReference>
<dbReference type="Proteomes" id="UP001190700">
    <property type="component" value="Unassembled WGS sequence"/>
</dbReference>
<proteinExistence type="predicted"/>
<sequence>MGNSISQGITSTQFYLHGRKNFTRTGYEEAKKSFKPGALEQVDLKDKVYLVTGANSGLGAELTEYLASKGGRVYMVCRNKERAEVAKKAIVEKTKNEQVEVIIGDCGLKEDVQSVVEQFGSKEKKLDCLVCNAGTITDDKVLTKEGVETTFATHLLHGAYTLSTLATPYLEAAEEPRVVMVSSGGMYNSKFPKWSVSTATSETYKYDGQLAYCYAKRGQVLLCEEWAKQNKKIAFASCHPGWVDTPGVSAVYGDKKSYLEPLRSLWEGTDGIAWLCVAPKEELKSGEYYLDRTPQRKHLSGPFFTDGSFTKNTPQEVETMMTNLSKWSKEGPSSTA</sequence>
<dbReference type="InterPro" id="IPR002347">
    <property type="entry name" value="SDR_fam"/>
</dbReference>
<reference evidence="1 2" key="1">
    <citation type="journal article" date="2015" name="Genome Biol. Evol.">
        <title>Comparative Genomics of a Bacterivorous Green Alga Reveals Evolutionary Causalities and Consequences of Phago-Mixotrophic Mode of Nutrition.</title>
        <authorList>
            <person name="Burns J.A."/>
            <person name="Paasch A."/>
            <person name="Narechania A."/>
            <person name="Kim E."/>
        </authorList>
    </citation>
    <scope>NUCLEOTIDE SEQUENCE [LARGE SCALE GENOMIC DNA]</scope>
    <source>
        <strain evidence="1 2">PLY_AMNH</strain>
    </source>
</reference>
<dbReference type="SUPFAM" id="SSF51735">
    <property type="entry name" value="NAD(P)-binding Rossmann-fold domains"/>
    <property type="match status" value="1"/>
</dbReference>
<keyword evidence="2" id="KW-1185">Reference proteome</keyword>
<dbReference type="PANTHER" id="PTHR44656">
    <property type="entry name" value="DEHYDROGENASE/REDUCTASE SDR FAMILY MEMBER 12"/>
    <property type="match status" value="1"/>
</dbReference>
<comment type="caution">
    <text evidence="1">The sequence shown here is derived from an EMBL/GenBank/DDBJ whole genome shotgun (WGS) entry which is preliminary data.</text>
</comment>
<protein>
    <recommendedName>
        <fullName evidence="3">Dehydrogenase/reductase SDR family member 12</fullName>
    </recommendedName>
</protein>
<dbReference type="Pfam" id="PF00106">
    <property type="entry name" value="adh_short"/>
    <property type="match status" value="1"/>
</dbReference>
<accession>A0AAE0H3W0</accession>
<organism evidence="1 2">
    <name type="scientific">Cymbomonas tetramitiformis</name>
    <dbReference type="NCBI Taxonomy" id="36881"/>
    <lineage>
        <taxon>Eukaryota</taxon>
        <taxon>Viridiplantae</taxon>
        <taxon>Chlorophyta</taxon>
        <taxon>Pyramimonadophyceae</taxon>
        <taxon>Pyramimonadales</taxon>
        <taxon>Pyramimonadaceae</taxon>
        <taxon>Cymbomonas</taxon>
    </lineage>
</organism>
<gene>
    <name evidence="1" type="ORF">CYMTET_3113</name>
</gene>
<evidence type="ECO:0008006" key="3">
    <source>
        <dbReference type="Google" id="ProtNLM"/>
    </source>
</evidence>
<dbReference type="AlphaFoldDB" id="A0AAE0H3W0"/>
<dbReference type="InterPro" id="IPR036291">
    <property type="entry name" value="NAD(P)-bd_dom_sf"/>
</dbReference>
<name>A0AAE0H3W0_9CHLO</name>
<evidence type="ECO:0000313" key="1">
    <source>
        <dbReference type="EMBL" id="KAK3289463.1"/>
    </source>
</evidence>
<dbReference type="EMBL" id="LGRX02000127">
    <property type="protein sequence ID" value="KAK3289463.1"/>
    <property type="molecule type" value="Genomic_DNA"/>
</dbReference>
<evidence type="ECO:0000313" key="2">
    <source>
        <dbReference type="Proteomes" id="UP001190700"/>
    </source>
</evidence>
<dbReference type="PRINTS" id="PR00081">
    <property type="entry name" value="GDHRDH"/>
</dbReference>
<dbReference type="InterPro" id="IPR052992">
    <property type="entry name" value="SDR_member_12"/>
</dbReference>